<dbReference type="CDD" id="cd16702">
    <property type="entry name" value="RING_CH-C4HC3_MARCH6"/>
    <property type="match status" value="1"/>
</dbReference>
<keyword evidence="5" id="KW-0808">Transferase</keyword>
<feature type="region of interest" description="Disordered" evidence="13">
    <location>
        <begin position="723"/>
        <end position="751"/>
    </location>
</feature>
<dbReference type="OrthoDB" id="264354at2759"/>
<feature type="compositionally biased region" description="Basic and acidic residues" evidence="13">
    <location>
        <begin position="112"/>
        <end position="147"/>
    </location>
</feature>
<feature type="transmembrane region" description="Helical" evidence="14">
    <location>
        <begin position="976"/>
        <end position="1001"/>
    </location>
</feature>
<evidence type="ECO:0000256" key="7">
    <source>
        <dbReference type="ARBA" id="ARBA00022723"/>
    </source>
</evidence>
<reference evidence="16 17" key="1">
    <citation type="submission" date="2016-10" db="EMBL/GenBank/DDBJ databases">
        <title>The genome of Paramicrosporidium saccamoebae is the missing link in understanding Cryptomycota and Microsporidia evolution.</title>
        <authorList>
            <person name="Quandt C.A."/>
            <person name="Beaudet D."/>
            <person name="Corsaro D."/>
            <person name="Michel R."/>
            <person name="Corradi N."/>
            <person name="James T."/>
        </authorList>
    </citation>
    <scope>NUCLEOTIDE SEQUENCE [LARGE SCALE GENOMIC DNA]</scope>
    <source>
        <strain evidence="16 17">KSL3</strain>
    </source>
</reference>
<dbReference type="InterPro" id="IPR013083">
    <property type="entry name" value="Znf_RING/FYVE/PHD"/>
</dbReference>
<evidence type="ECO:0000256" key="13">
    <source>
        <dbReference type="SAM" id="MobiDB-lite"/>
    </source>
</evidence>
<evidence type="ECO:0000313" key="16">
    <source>
        <dbReference type="EMBL" id="PJF18602.1"/>
    </source>
</evidence>
<keyword evidence="12 14" id="KW-0472">Membrane</keyword>
<feature type="region of interest" description="Disordered" evidence="13">
    <location>
        <begin position="423"/>
        <end position="498"/>
    </location>
</feature>
<evidence type="ECO:0000256" key="8">
    <source>
        <dbReference type="ARBA" id="ARBA00022771"/>
    </source>
</evidence>
<proteinExistence type="predicted"/>
<evidence type="ECO:0000256" key="3">
    <source>
        <dbReference type="ARBA" id="ARBA00004906"/>
    </source>
</evidence>
<gene>
    <name evidence="16" type="ORF">PSACC_01587</name>
</gene>
<dbReference type="GO" id="GO:0005789">
    <property type="term" value="C:endoplasmic reticulum membrane"/>
    <property type="evidence" value="ECO:0007669"/>
    <property type="project" value="TreeGrafter"/>
</dbReference>
<evidence type="ECO:0000259" key="15">
    <source>
        <dbReference type="PROSITE" id="PS51292"/>
    </source>
</evidence>
<feature type="compositionally biased region" description="Basic and acidic residues" evidence="13">
    <location>
        <begin position="676"/>
        <end position="685"/>
    </location>
</feature>
<dbReference type="FunFam" id="3.30.40.10:FF:000287">
    <property type="entry name" value="RING finger membrane protein"/>
    <property type="match status" value="1"/>
</dbReference>
<dbReference type="PANTHER" id="PTHR13145">
    <property type="entry name" value="SSM4 PROTEIN"/>
    <property type="match status" value="1"/>
</dbReference>
<keyword evidence="8" id="KW-0863">Zinc-finger</keyword>
<protein>
    <recommendedName>
        <fullName evidence="4">RING-type E3 ubiquitin transferase</fullName>
        <ecNumber evidence="4">2.3.2.27</ecNumber>
    </recommendedName>
</protein>
<dbReference type="GO" id="GO:0008270">
    <property type="term" value="F:zinc ion binding"/>
    <property type="evidence" value="ECO:0007669"/>
    <property type="project" value="UniProtKB-KW"/>
</dbReference>
<feature type="domain" description="RING-CH-type" evidence="15">
    <location>
        <begin position="227"/>
        <end position="288"/>
    </location>
</feature>
<sequence>MKEVRFKRRMMKQFLLDATICAFQERRATLPRPNTIRVEEDALNFDDNSNMENSLLESPSISLKGIFAHFKKTSAVTIKHKKPTYECVPFSDGKIFDSQSYKDCPRSIMEPPDERDKRGKEDERDGRDERDGKDGKDERDGKDDHVQSFRCQPDAPVKSSRRCPDDQSMSSLQDALSISMGIEIDSFEGLREKQESFLFRSAANQADLMVADTAHDHSAPGTQSYFPSDLAVEICRVCRGEATNDQPLFYPCLCSGSIKYVHQECLLEWLKHSKKKYCELCKHPYSFSPVYEELMPARLPISVISLGLARQFFGILRIGLRYVYLSAIWLVLVPTITTSTLCLYLGWGMVGLKELSLVTAIFNVGVGLGITSVMVLLLMSLLLLRDYMLTHRLLRVRRRRRANGMGMGVGVGAGAGVDVGINEGGNGEMNRDANREANGEVNREANREANGQEPGDANRRENERELADEATGIDENSAIGIHRNNNPTMGIYRNNDPTTEIYRNKNQTAGIRRNDNLPTGIHSSDNPTAEIHNSVNLTAETHNSDNPTTEIHNNTRPATGIYRNGNPIAEIYRSENSVTEIHHNGNSETTARTFVTRQSERSYWLQNVVPREYRAYLRRRDLYRERNLRGSHSHLDADTSALTSRPQAVENAAVASSSITNSNVEEGGTFHRRNNGLREHNRGETSHIAGSSTLNVTFRDNIRCKICSSVVCIDKEHVVLASQRTRQQEATSGAEPEEGQGTTTDPLPVAPVADIPPPPRRVEDAAVEANQWNFLGMNFEGDNGAAMTLSEFIGLTGSLLSVIQNAFVIISCNVMVLHSAVFVPQMVGKAVLKGELPLWLSNGISFIESTIFNVATSESDVTKVYPLAKNALAAIVSHGKPAITSLSMIPDYLITLLPNNFQGLLSERLATIGTNARLATTLFSYSEGYYMDFILQLFAGYLAILCTCGVYRLLVIDNMRKLDDLHRGLLQMFQLFSSYLKLVFFMMIELIAFPIYCGWMVDLSSLNMFASNFAGRIGFYNSYPFSSQLIHWSVGTIFLIQVSVMIKWYRSVFRPGLLYFIRNSDDPDNLPLKEVVERSVHDQLLRFVNSLILFGIVIVCHIYGFSVMCQLFVPNLIPLNISFRNYTAEVPYDLFGNLFAKVLVDFLNPGTIGKLSRAFMRSVLKLLRLSSYFYGGRYLYEESLTTGKWVFVPDAERVYKAEKVRDMFQRRVEPLDIAKIPVVEGRDPSTVPIAPTVPVEPRRPRRVGAGRRAEDPTKGFTVVYRPNNCAARVYLFLFTEWLYYQLVGMLLVATPILIGRYIFGLFLTDGTKAHEMHTFMAGFMVMGVLMKTVQLTYNVLCDGGLVNVLKTSIRVPVIALKAAIVGVFISFLWPTMIGAYLMLILSPLLSSVNETPILPLFTCWFIGFMYIKVFYTVRDVLCSTERVQILDRLATLEGWTDMQFMQVMLRVVLPYTMRLVTLIVGPPLAVVLLAPLIDLDFVQMLIIGRWSYLLSLAVPAVVLGVGLISNLRQSMAMRIRDDNYLVGRRLHNLERPPSQPRFP</sequence>
<comment type="catalytic activity">
    <reaction evidence="1">
        <text>S-ubiquitinyl-[E2 ubiquitin-conjugating enzyme]-L-cysteine + [acceptor protein]-L-lysine = [E2 ubiquitin-conjugating enzyme]-L-cysteine + N(6)-ubiquitinyl-[acceptor protein]-L-lysine.</text>
        <dbReference type="EC" id="2.3.2.27"/>
    </reaction>
</comment>
<feature type="transmembrane region" description="Helical" evidence="14">
    <location>
        <begin position="1489"/>
        <end position="1511"/>
    </location>
</feature>
<evidence type="ECO:0000256" key="10">
    <source>
        <dbReference type="ARBA" id="ARBA00022833"/>
    </source>
</evidence>
<dbReference type="PANTHER" id="PTHR13145:SF0">
    <property type="entry name" value="E3 UBIQUITIN-PROTEIN LIGASE MARCHF6"/>
    <property type="match status" value="1"/>
</dbReference>
<dbReference type="SMART" id="SM00744">
    <property type="entry name" value="RINGv"/>
    <property type="match status" value="1"/>
</dbReference>
<feature type="compositionally biased region" description="Basic and acidic residues" evidence="13">
    <location>
        <begin position="429"/>
        <end position="447"/>
    </location>
</feature>
<dbReference type="EMBL" id="MTSL01000113">
    <property type="protein sequence ID" value="PJF18602.1"/>
    <property type="molecule type" value="Genomic_DNA"/>
</dbReference>
<evidence type="ECO:0000256" key="11">
    <source>
        <dbReference type="ARBA" id="ARBA00022989"/>
    </source>
</evidence>
<dbReference type="InterPro" id="IPR011016">
    <property type="entry name" value="Znf_RING-CH"/>
</dbReference>
<feature type="transmembrane region" description="Helical" evidence="14">
    <location>
        <begin position="1134"/>
        <end position="1152"/>
    </location>
</feature>
<feature type="transmembrane region" description="Helical" evidence="14">
    <location>
        <begin position="1319"/>
        <end position="1341"/>
    </location>
</feature>
<evidence type="ECO:0000256" key="2">
    <source>
        <dbReference type="ARBA" id="ARBA00004141"/>
    </source>
</evidence>
<feature type="transmembrane region" description="Helical" evidence="14">
    <location>
        <begin position="1029"/>
        <end position="1049"/>
    </location>
</feature>
<evidence type="ECO:0000256" key="5">
    <source>
        <dbReference type="ARBA" id="ARBA00022679"/>
    </source>
</evidence>
<feature type="transmembrane region" description="Helical" evidence="14">
    <location>
        <begin position="1397"/>
        <end position="1417"/>
    </location>
</feature>
<evidence type="ECO:0000313" key="17">
    <source>
        <dbReference type="Proteomes" id="UP000240830"/>
    </source>
</evidence>
<comment type="pathway">
    <text evidence="3">Protein modification; protein ubiquitination.</text>
</comment>
<dbReference type="GO" id="GO:0061630">
    <property type="term" value="F:ubiquitin protein ligase activity"/>
    <property type="evidence" value="ECO:0007669"/>
    <property type="project" value="UniProtKB-EC"/>
</dbReference>
<feature type="region of interest" description="Disordered" evidence="13">
    <location>
        <begin position="543"/>
        <end position="562"/>
    </location>
</feature>
<evidence type="ECO:0000256" key="1">
    <source>
        <dbReference type="ARBA" id="ARBA00000900"/>
    </source>
</evidence>
<keyword evidence="7" id="KW-0479">Metal-binding</keyword>
<feature type="transmembrane region" description="Helical" evidence="14">
    <location>
        <begin position="1091"/>
        <end position="1114"/>
    </location>
</feature>
<dbReference type="InterPro" id="IPR056521">
    <property type="entry name" value="MARCHF6-like_C"/>
</dbReference>
<dbReference type="SUPFAM" id="SSF57850">
    <property type="entry name" value="RING/U-box"/>
    <property type="match status" value="1"/>
</dbReference>
<dbReference type="PROSITE" id="PS51292">
    <property type="entry name" value="ZF_RING_CH"/>
    <property type="match status" value="1"/>
</dbReference>
<feature type="transmembrane region" description="Helical" evidence="14">
    <location>
        <begin position="359"/>
        <end position="384"/>
    </location>
</feature>
<feature type="compositionally biased region" description="Polar residues" evidence="13">
    <location>
        <begin position="543"/>
        <end position="557"/>
    </location>
</feature>
<keyword evidence="9" id="KW-0833">Ubl conjugation pathway</keyword>
<feature type="transmembrane region" description="Helical" evidence="14">
    <location>
        <begin position="322"/>
        <end position="347"/>
    </location>
</feature>
<dbReference type="Gene3D" id="3.30.40.10">
    <property type="entry name" value="Zinc/RING finger domain, C3HC4 (zinc finger)"/>
    <property type="match status" value="1"/>
</dbReference>
<comment type="subcellular location">
    <subcellularLocation>
        <location evidence="2">Membrane</location>
        <topology evidence="2">Multi-pass membrane protein</topology>
    </subcellularLocation>
</comment>
<feature type="transmembrane region" description="Helical" evidence="14">
    <location>
        <begin position="404"/>
        <end position="421"/>
    </location>
</feature>
<feature type="transmembrane region" description="Helical" evidence="14">
    <location>
        <begin position="933"/>
        <end position="955"/>
    </location>
</feature>
<feature type="region of interest" description="Disordered" evidence="13">
    <location>
        <begin position="101"/>
        <end position="170"/>
    </location>
</feature>
<feature type="region of interest" description="Disordered" evidence="13">
    <location>
        <begin position="631"/>
        <end position="686"/>
    </location>
</feature>
<evidence type="ECO:0000256" key="9">
    <source>
        <dbReference type="ARBA" id="ARBA00022786"/>
    </source>
</evidence>
<evidence type="ECO:0000256" key="12">
    <source>
        <dbReference type="ARBA" id="ARBA00023136"/>
    </source>
</evidence>
<keyword evidence="6 14" id="KW-0812">Transmembrane</keyword>
<dbReference type="Proteomes" id="UP000240830">
    <property type="component" value="Unassembled WGS sequence"/>
</dbReference>
<keyword evidence="10" id="KW-0862">Zinc</keyword>
<comment type="caution">
    <text evidence="16">The sequence shown here is derived from an EMBL/GenBank/DDBJ whole genome shotgun (WGS) entry which is preliminary data.</text>
</comment>
<feature type="transmembrane region" description="Helical" evidence="14">
    <location>
        <begin position="1282"/>
        <end position="1307"/>
    </location>
</feature>
<name>A0A2H9TLJ4_9FUNG</name>
<evidence type="ECO:0000256" key="4">
    <source>
        <dbReference type="ARBA" id="ARBA00012483"/>
    </source>
</evidence>
<keyword evidence="17" id="KW-1185">Reference proteome</keyword>
<feature type="transmembrane region" description="Helical" evidence="14">
    <location>
        <begin position="1362"/>
        <end position="1385"/>
    </location>
</feature>
<keyword evidence="11 14" id="KW-1133">Transmembrane helix</keyword>
<evidence type="ECO:0000256" key="14">
    <source>
        <dbReference type="SAM" id="Phobius"/>
    </source>
</evidence>
<dbReference type="GO" id="GO:0036503">
    <property type="term" value="P:ERAD pathway"/>
    <property type="evidence" value="ECO:0007669"/>
    <property type="project" value="TreeGrafter"/>
</dbReference>
<accession>A0A2H9TLJ4</accession>
<dbReference type="EC" id="2.3.2.27" evidence="4"/>
<organism evidence="16 17">
    <name type="scientific">Paramicrosporidium saccamoebae</name>
    <dbReference type="NCBI Taxonomy" id="1246581"/>
    <lineage>
        <taxon>Eukaryota</taxon>
        <taxon>Fungi</taxon>
        <taxon>Fungi incertae sedis</taxon>
        <taxon>Cryptomycota</taxon>
        <taxon>Cryptomycota incertae sedis</taxon>
        <taxon>Paramicrosporidium</taxon>
    </lineage>
</organism>
<feature type="compositionally biased region" description="Polar residues" evidence="13">
    <location>
        <begin position="654"/>
        <end position="664"/>
    </location>
</feature>
<feature type="transmembrane region" description="Helical" evidence="14">
    <location>
        <begin position="1455"/>
        <end position="1477"/>
    </location>
</feature>
<evidence type="ECO:0000256" key="6">
    <source>
        <dbReference type="ARBA" id="ARBA00022692"/>
    </source>
</evidence>
<dbReference type="STRING" id="1246581.A0A2H9TLJ4"/>
<feature type="compositionally biased region" description="Basic and acidic residues" evidence="13">
    <location>
        <begin position="456"/>
        <end position="467"/>
    </location>
</feature>
<dbReference type="Pfam" id="PF12906">
    <property type="entry name" value="RINGv"/>
    <property type="match status" value="1"/>
</dbReference>
<dbReference type="Pfam" id="PF23113">
    <property type="entry name" value="MARCHF6_C"/>
    <property type="match status" value="1"/>
</dbReference>